<feature type="compositionally biased region" description="Basic and acidic residues" evidence="1">
    <location>
        <begin position="255"/>
        <end position="264"/>
    </location>
</feature>
<keyword evidence="3" id="KW-1185">Reference proteome</keyword>
<name>A0ABN9QHW5_9DINO</name>
<evidence type="ECO:0000313" key="2">
    <source>
        <dbReference type="EMBL" id="CAK0805611.1"/>
    </source>
</evidence>
<feature type="region of interest" description="Disordered" evidence="1">
    <location>
        <begin position="226"/>
        <end position="280"/>
    </location>
</feature>
<reference evidence="2" key="1">
    <citation type="submission" date="2023-10" db="EMBL/GenBank/DDBJ databases">
        <authorList>
            <person name="Chen Y."/>
            <person name="Shah S."/>
            <person name="Dougan E. K."/>
            <person name="Thang M."/>
            <person name="Chan C."/>
        </authorList>
    </citation>
    <scope>NUCLEOTIDE SEQUENCE [LARGE SCALE GENOMIC DNA]</scope>
</reference>
<proteinExistence type="predicted"/>
<evidence type="ECO:0000313" key="3">
    <source>
        <dbReference type="Proteomes" id="UP001189429"/>
    </source>
</evidence>
<dbReference type="Proteomes" id="UP001189429">
    <property type="component" value="Unassembled WGS sequence"/>
</dbReference>
<accession>A0ABN9QHW5</accession>
<organism evidence="2 3">
    <name type="scientific">Prorocentrum cordatum</name>
    <dbReference type="NCBI Taxonomy" id="2364126"/>
    <lineage>
        <taxon>Eukaryota</taxon>
        <taxon>Sar</taxon>
        <taxon>Alveolata</taxon>
        <taxon>Dinophyceae</taxon>
        <taxon>Prorocentrales</taxon>
        <taxon>Prorocentraceae</taxon>
        <taxon>Prorocentrum</taxon>
    </lineage>
</organism>
<protein>
    <recommendedName>
        <fullName evidence="4">Inositol-pentakisphosphate 2-kinase</fullName>
    </recommendedName>
</protein>
<evidence type="ECO:0000256" key="1">
    <source>
        <dbReference type="SAM" id="MobiDB-lite"/>
    </source>
</evidence>
<gene>
    <name evidence="2" type="ORF">PCOR1329_LOCUS12081</name>
</gene>
<sequence length="345" mass="35753">ATLGEAARWLAGAAWGAKVEAEGKAAVVDLMADFGEVVEVPLEDQDQCDASLAADADGTKQFVVKKSVEQLSVEERLIEIKNLMMQVWTHVLQQKGGVAESQVVLPTVPRFPLFGSHGKDEEACASLLGQPLGFVPSLGKHAREDDASLAVGADGAKGQVVDHGMRDEDPHGKDGAGHVGLLVKPPGVVPSPCRDAGRGYESLAVDAGGASEPSAGHGAQDELVESGHDEADHEGLLVKPPGVVGSTRTEQFADDVVKGQKEDVDKDDESLPADAAGTTEPFAGDAVQDELVDKQLGEVGDGLLVDADGAKGRWDACVLGLPPDEAEAKRQRLAAILANAMAGSS</sequence>
<evidence type="ECO:0008006" key="4">
    <source>
        <dbReference type="Google" id="ProtNLM"/>
    </source>
</evidence>
<dbReference type="EMBL" id="CAUYUJ010003506">
    <property type="protein sequence ID" value="CAK0805611.1"/>
    <property type="molecule type" value="Genomic_DNA"/>
</dbReference>
<comment type="caution">
    <text evidence="2">The sequence shown here is derived from an EMBL/GenBank/DDBJ whole genome shotgun (WGS) entry which is preliminary data.</text>
</comment>
<feature type="non-terminal residue" evidence="2">
    <location>
        <position position="1"/>
    </location>
</feature>
<feature type="compositionally biased region" description="Basic and acidic residues" evidence="1">
    <location>
        <begin position="226"/>
        <end position="236"/>
    </location>
</feature>